<gene>
    <name evidence="1" type="ORF">DFR24_2072</name>
</gene>
<dbReference type="Proteomes" id="UP000295341">
    <property type="component" value="Unassembled WGS sequence"/>
</dbReference>
<reference evidence="1 2" key="1">
    <citation type="submission" date="2019-03" db="EMBL/GenBank/DDBJ databases">
        <title>Genomic Encyclopedia of Type Strains, Phase IV (KMG-IV): sequencing the most valuable type-strain genomes for metagenomic binning, comparative biology and taxonomic classification.</title>
        <authorList>
            <person name="Goeker M."/>
        </authorList>
    </citation>
    <scope>NUCLEOTIDE SEQUENCE [LARGE SCALE GENOMIC DNA]</scope>
    <source>
        <strain evidence="1 2">DSM 26377</strain>
    </source>
</reference>
<comment type="caution">
    <text evidence="1">The sequence shown here is derived from an EMBL/GenBank/DDBJ whole genome shotgun (WGS) entry which is preliminary data.</text>
</comment>
<dbReference type="PANTHER" id="PTHR38477:SF1">
    <property type="entry name" value="MUREIN L,D-TRANSPEPTIDASE CATALYTIC DOMAIN FAMILY PROTEIN"/>
    <property type="match status" value="1"/>
</dbReference>
<keyword evidence="2" id="KW-1185">Reference proteome</keyword>
<dbReference type="InterPro" id="IPR032676">
    <property type="entry name" value="YkuD_2"/>
</dbReference>
<evidence type="ECO:0000313" key="1">
    <source>
        <dbReference type="EMBL" id="TDU32672.1"/>
    </source>
</evidence>
<organism evidence="1 2">
    <name type="scientific">Panacagrimonas perspica</name>
    <dbReference type="NCBI Taxonomy" id="381431"/>
    <lineage>
        <taxon>Bacteria</taxon>
        <taxon>Pseudomonadati</taxon>
        <taxon>Pseudomonadota</taxon>
        <taxon>Gammaproteobacteria</taxon>
        <taxon>Nevskiales</taxon>
        <taxon>Nevskiaceae</taxon>
        <taxon>Panacagrimonas</taxon>
    </lineage>
</organism>
<dbReference type="EMBL" id="SOBT01000008">
    <property type="protein sequence ID" value="TDU32672.1"/>
    <property type="molecule type" value="Genomic_DNA"/>
</dbReference>
<evidence type="ECO:0000313" key="2">
    <source>
        <dbReference type="Proteomes" id="UP000295341"/>
    </source>
</evidence>
<name>A0A4S3KB23_9GAMM</name>
<dbReference type="RefSeq" id="WP_133881156.1">
    <property type="nucleotide sequence ID" value="NZ_MWIN01000001.1"/>
</dbReference>
<dbReference type="PANTHER" id="PTHR38477">
    <property type="entry name" value="HYPOTHETICAL EXPORTED PROTEIN"/>
    <property type="match status" value="1"/>
</dbReference>
<dbReference type="OrthoDB" id="9815195at2"/>
<dbReference type="AlphaFoldDB" id="A0A4S3KB23"/>
<dbReference type="Pfam" id="PF13645">
    <property type="entry name" value="YkuD_2"/>
    <property type="match status" value="1"/>
</dbReference>
<accession>A0A4S3KB23</accession>
<sequence length="293" mass="31901">MATSIKASVGKSAQNNRDDVMLVQTRLNAYVAANRLGARKVLAVDGNPAVTIPYIEDFQRLVMGFNNPDGKIDVGKKTIGKLMEDMPDPFGVIKCNALALKNLLQGPVSDIPTDLWSAAMMSLMRHSIHPKLTRWNLITVVDFRKSNKTERLWTVDLSARTPLFRTWVAHGGGPKNAEGHPIDRQGEIASRFEDGNRFSSLGAFVTLGTHSSNLGNLQGKPAMKLIGLEPGVNGRTLERGVLFHGADYVNQKPKGSVGNSWGCFATNPDVNPQLVNAIKGGSFVFAYHSSYRG</sequence>
<protein>
    <submittedName>
        <fullName evidence="1">L,D-transpeptidase-like protein</fullName>
    </submittedName>
</protein>
<proteinExistence type="predicted"/>